<keyword evidence="7" id="KW-0547">Nucleotide-binding</keyword>
<evidence type="ECO:0000256" key="10">
    <source>
        <dbReference type="ARBA" id="ARBA00023012"/>
    </source>
</evidence>
<protein>
    <recommendedName>
        <fullName evidence="3">histidine kinase</fullName>
        <ecNumber evidence="3">2.7.13.3</ecNumber>
    </recommendedName>
</protein>
<feature type="transmembrane region" description="Helical" evidence="12">
    <location>
        <begin position="20"/>
        <end position="42"/>
    </location>
</feature>
<dbReference type="SUPFAM" id="SSF158472">
    <property type="entry name" value="HAMP domain-like"/>
    <property type="match status" value="1"/>
</dbReference>
<gene>
    <name evidence="15" type="ORF">HLI_08030</name>
</gene>
<evidence type="ECO:0000256" key="7">
    <source>
        <dbReference type="ARBA" id="ARBA00022741"/>
    </source>
</evidence>
<evidence type="ECO:0000256" key="8">
    <source>
        <dbReference type="ARBA" id="ARBA00022777"/>
    </source>
</evidence>
<keyword evidence="5" id="KW-0597">Phosphoprotein</keyword>
<dbReference type="SUPFAM" id="SSF55874">
    <property type="entry name" value="ATPase domain of HSP90 chaperone/DNA topoisomerase II/histidine kinase"/>
    <property type="match status" value="1"/>
</dbReference>
<dbReference type="OrthoDB" id="9776552at2"/>
<evidence type="ECO:0000256" key="2">
    <source>
        <dbReference type="ARBA" id="ARBA00004651"/>
    </source>
</evidence>
<feature type="domain" description="HAMP" evidence="14">
    <location>
        <begin position="310"/>
        <end position="364"/>
    </location>
</feature>
<keyword evidence="12" id="KW-0812">Transmembrane</keyword>
<dbReference type="Pfam" id="PF00672">
    <property type="entry name" value="HAMP"/>
    <property type="match status" value="1"/>
</dbReference>
<dbReference type="Pfam" id="PF02518">
    <property type="entry name" value="HATPase_c"/>
    <property type="match status" value="1"/>
</dbReference>
<dbReference type="SMART" id="SM00387">
    <property type="entry name" value="HATPase_c"/>
    <property type="match status" value="1"/>
</dbReference>
<dbReference type="EMBL" id="CP026118">
    <property type="protein sequence ID" value="QAS52180.1"/>
    <property type="molecule type" value="Genomic_DNA"/>
</dbReference>
<evidence type="ECO:0000256" key="3">
    <source>
        <dbReference type="ARBA" id="ARBA00012438"/>
    </source>
</evidence>
<comment type="catalytic activity">
    <reaction evidence="1">
        <text>ATP + protein L-histidine = ADP + protein N-phospho-L-histidine.</text>
        <dbReference type="EC" id="2.7.13.3"/>
    </reaction>
</comment>
<evidence type="ECO:0000256" key="5">
    <source>
        <dbReference type="ARBA" id="ARBA00022553"/>
    </source>
</evidence>
<evidence type="ECO:0000256" key="4">
    <source>
        <dbReference type="ARBA" id="ARBA00022475"/>
    </source>
</evidence>
<evidence type="ECO:0000256" key="6">
    <source>
        <dbReference type="ARBA" id="ARBA00022679"/>
    </source>
</evidence>
<dbReference type="Proteomes" id="UP000287756">
    <property type="component" value="Chromosome"/>
</dbReference>
<keyword evidence="9" id="KW-0067">ATP-binding</keyword>
<dbReference type="PROSITE" id="PS50885">
    <property type="entry name" value="HAMP"/>
    <property type="match status" value="1"/>
</dbReference>
<dbReference type="GO" id="GO:0005886">
    <property type="term" value="C:plasma membrane"/>
    <property type="evidence" value="ECO:0007669"/>
    <property type="project" value="UniProtKB-SubCell"/>
</dbReference>
<evidence type="ECO:0000259" key="13">
    <source>
        <dbReference type="PROSITE" id="PS50109"/>
    </source>
</evidence>
<dbReference type="GO" id="GO:0000155">
    <property type="term" value="F:phosphorelay sensor kinase activity"/>
    <property type="evidence" value="ECO:0007669"/>
    <property type="project" value="InterPro"/>
</dbReference>
<evidence type="ECO:0000313" key="15">
    <source>
        <dbReference type="EMBL" id="QAS52180.1"/>
    </source>
</evidence>
<dbReference type="InterPro" id="IPR050640">
    <property type="entry name" value="Bact_2-comp_sensor_kinase"/>
</dbReference>
<reference evidence="15 16" key="1">
    <citation type="submission" date="2018-01" db="EMBL/GenBank/DDBJ databases">
        <title>The whole genome sequencing and assembly of Halobacillus litoralis ERB031 strain.</title>
        <authorList>
            <person name="Lee S.-J."/>
            <person name="Park M.-K."/>
            <person name="Kim J.-Y."/>
            <person name="Lee Y.-J."/>
            <person name="Yi H."/>
            <person name="Bahn Y.-S."/>
            <person name="Kim J.F."/>
            <person name="Lee D.-W."/>
        </authorList>
    </citation>
    <scope>NUCLEOTIDE SEQUENCE [LARGE SCALE GENOMIC DNA]</scope>
    <source>
        <strain evidence="15 16">ERB 031</strain>
    </source>
</reference>
<dbReference type="SMART" id="SM00304">
    <property type="entry name" value="HAMP"/>
    <property type="match status" value="1"/>
</dbReference>
<dbReference type="Gene3D" id="3.30.565.10">
    <property type="entry name" value="Histidine kinase-like ATPase, C-terminal domain"/>
    <property type="match status" value="1"/>
</dbReference>
<evidence type="ECO:0000256" key="9">
    <source>
        <dbReference type="ARBA" id="ARBA00022840"/>
    </source>
</evidence>
<evidence type="ECO:0000256" key="12">
    <source>
        <dbReference type="SAM" id="Phobius"/>
    </source>
</evidence>
<keyword evidence="4" id="KW-1003">Cell membrane</keyword>
<dbReference type="PANTHER" id="PTHR34220">
    <property type="entry name" value="SENSOR HISTIDINE KINASE YPDA"/>
    <property type="match status" value="1"/>
</dbReference>
<name>A0A410MBW2_9BACI</name>
<dbReference type="EC" id="2.7.13.3" evidence="3"/>
<keyword evidence="6" id="KW-0808">Transferase</keyword>
<dbReference type="Gene3D" id="6.10.340.10">
    <property type="match status" value="1"/>
</dbReference>
<dbReference type="InterPro" id="IPR005467">
    <property type="entry name" value="His_kinase_dom"/>
</dbReference>
<dbReference type="KEGG" id="hli:HLI_08030"/>
<dbReference type="InterPro" id="IPR003660">
    <property type="entry name" value="HAMP_dom"/>
</dbReference>
<proteinExistence type="predicted"/>
<keyword evidence="12" id="KW-1133">Transmembrane helix</keyword>
<dbReference type="InterPro" id="IPR004358">
    <property type="entry name" value="Sig_transdc_His_kin-like_C"/>
</dbReference>
<dbReference type="GO" id="GO:0005524">
    <property type="term" value="F:ATP binding"/>
    <property type="evidence" value="ECO:0007669"/>
    <property type="project" value="UniProtKB-KW"/>
</dbReference>
<feature type="transmembrane region" description="Helical" evidence="12">
    <location>
        <begin position="285"/>
        <end position="304"/>
    </location>
</feature>
<dbReference type="PROSITE" id="PS50109">
    <property type="entry name" value="HIS_KIN"/>
    <property type="match status" value="1"/>
</dbReference>
<keyword evidence="8 15" id="KW-0418">Kinase</keyword>
<dbReference type="InterPro" id="IPR036890">
    <property type="entry name" value="HATPase_C_sf"/>
</dbReference>
<evidence type="ECO:0000313" key="16">
    <source>
        <dbReference type="Proteomes" id="UP000287756"/>
    </source>
</evidence>
<dbReference type="InterPro" id="IPR003594">
    <property type="entry name" value="HATPase_dom"/>
</dbReference>
<dbReference type="Pfam" id="PF06580">
    <property type="entry name" value="His_kinase"/>
    <property type="match status" value="1"/>
</dbReference>
<feature type="domain" description="Histidine kinase" evidence="13">
    <location>
        <begin position="385"/>
        <end position="577"/>
    </location>
</feature>
<comment type="subcellular location">
    <subcellularLocation>
        <location evidence="2">Cell membrane</location>
        <topology evidence="2">Multi-pass membrane protein</topology>
    </subcellularLocation>
</comment>
<evidence type="ECO:0000256" key="11">
    <source>
        <dbReference type="ARBA" id="ARBA00023136"/>
    </source>
</evidence>
<organism evidence="15 16">
    <name type="scientific">Halobacillus litoralis</name>
    <dbReference type="NCBI Taxonomy" id="45668"/>
    <lineage>
        <taxon>Bacteria</taxon>
        <taxon>Bacillati</taxon>
        <taxon>Bacillota</taxon>
        <taxon>Bacilli</taxon>
        <taxon>Bacillales</taxon>
        <taxon>Bacillaceae</taxon>
        <taxon>Halobacillus</taxon>
    </lineage>
</organism>
<dbReference type="PRINTS" id="PR00344">
    <property type="entry name" value="BCTRLSENSOR"/>
</dbReference>
<evidence type="ECO:0000256" key="1">
    <source>
        <dbReference type="ARBA" id="ARBA00000085"/>
    </source>
</evidence>
<evidence type="ECO:0000259" key="14">
    <source>
        <dbReference type="PROSITE" id="PS50885"/>
    </source>
</evidence>
<dbReference type="CDD" id="cd06225">
    <property type="entry name" value="HAMP"/>
    <property type="match status" value="1"/>
</dbReference>
<dbReference type="PANTHER" id="PTHR34220:SF7">
    <property type="entry name" value="SENSOR HISTIDINE KINASE YPDA"/>
    <property type="match status" value="1"/>
</dbReference>
<keyword evidence="11 12" id="KW-0472">Membrane</keyword>
<accession>A0A410MBW2</accession>
<dbReference type="AlphaFoldDB" id="A0A410MBW2"/>
<keyword evidence="10" id="KW-0902">Two-component regulatory system</keyword>
<sequence>MRRETFMKPFNSNFRIKNKIFSVSLLLLMIFGLLGLVTFQYFTSSYEKRIYEESADMLQLSSSIVDKELNMIEDLSFQVSTDSIIQNYLKTINENRYSFESYDTKMKLLERMLSYASTRKYIASMQIIDLHGQKHTTGFDTSLENDRGKIGRVLSGSKGSNVWTKIEGENGISSARQIRKKANLSLQNIGTLIISIDMDTFVDETLNFSPENKDMVITSMHEIFYQSNDSEWEMSDFSNENNGSGYMVESIDGKEYLLTYSHSNFSQLTYHHLLPYGDIKKQTNAIKIIMIVCFLLMLTLTILLSRRAANNISKPLEALSSQMEKVQKGDFSESALPKEYYNDEIGELHDNFRLMLNRINELIKENYTKQLMIQETEYKALQAQINPHFLYNTLDSINWMAKINKQEKISVMADALGNMMRNIISKKAPMITIKEELEIVRNYITIQKYRYEHRLNFSLDISEVYEDSLIPKLSIQPIVENAIQHGLEEMIDECRIHLKISEVNDGLEIVVSDNGPGIEEDQLGGIYRGEIRSKSSGIGLNNINERIKMMFGDEYGLTIDSEVGVGTRVSIQLPLKAE</sequence>
<dbReference type="InterPro" id="IPR010559">
    <property type="entry name" value="Sig_transdc_His_kin_internal"/>
</dbReference>